<organism evidence="3 4">
    <name type="scientific">Saccharothrix ecbatanensis</name>
    <dbReference type="NCBI Taxonomy" id="1105145"/>
    <lineage>
        <taxon>Bacteria</taxon>
        <taxon>Bacillati</taxon>
        <taxon>Actinomycetota</taxon>
        <taxon>Actinomycetes</taxon>
        <taxon>Pseudonocardiales</taxon>
        <taxon>Pseudonocardiaceae</taxon>
        <taxon>Saccharothrix</taxon>
    </lineage>
</organism>
<evidence type="ECO:0000259" key="2">
    <source>
        <dbReference type="PROSITE" id="PS50035"/>
    </source>
</evidence>
<dbReference type="InterPro" id="IPR041677">
    <property type="entry name" value="DNA2/NAM7_AAA_11"/>
</dbReference>
<dbReference type="GO" id="GO:0006793">
    <property type="term" value="P:phosphorus metabolic process"/>
    <property type="evidence" value="ECO:0007669"/>
    <property type="project" value="UniProtKB-ARBA"/>
</dbReference>
<dbReference type="SUPFAM" id="SSF56024">
    <property type="entry name" value="Phospholipase D/nuclease"/>
    <property type="match status" value="1"/>
</dbReference>
<dbReference type="Gene3D" id="3.30.870.10">
    <property type="entry name" value="Endonuclease Chain A"/>
    <property type="match status" value="1"/>
</dbReference>
<dbReference type="InterPro" id="IPR001736">
    <property type="entry name" value="PLipase_D/transphosphatidylase"/>
</dbReference>
<dbReference type="Pfam" id="PF13086">
    <property type="entry name" value="AAA_11"/>
    <property type="match status" value="2"/>
</dbReference>
<dbReference type="PANTHER" id="PTHR10887">
    <property type="entry name" value="DNA2/NAM7 HELICASE FAMILY"/>
    <property type="match status" value="1"/>
</dbReference>
<dbReference type="InterPro" id="IPR025202">
    <property type="entry name" value="PLD-like_dom"/>
</dbReference>
<dbReference type="InterPro" id="IPR027417">
    <property type="entry name" value="P-loop_NTPase"/>
</dbReference>
<keyword evidence="1" id="KW-0175">Coiled coil</keyword>
<evidence type="ECO:0000313" key="4">
    <source>
        <dbReference type="Proteomes" id="UP000552097"/>
    </source>
</evidence>
<evidence type="ECO:0000313" key="3">
    <source>
        <dbReference type="EMBL" id="MBB5808692.1"/>
    </source>
</evidence>
<dbReference type="PANTHER" id="PTHR10887:SF495">
    <property type="entry name" value="HELICASE SENATAXIN ISOFORM X1-RELATED"/>
    <property type="match status" value="1"/>
</dbReference>
<sequence>MTVGEGRVAGWRRELVDAVDRVLTGPVKGGDGDWRSLGQASRLPGDEPGWWLLDLRAGDRVPSADSFDQLCLADKDGPDNGTSFPVERVQVADGLLKIKVDGVLPDGCDRVWTVRLTPRHLWLKLRDGIAGLDEAPMADRLAAGRLDPLPTARGHDYPPGFLPAQQAAYRTCTEPGLHAVWGPPGTGKTRVLARAIEDLVKKGRRVLLVSTANIAVDNALKEVIKNLPTDQGQVIRVGPPHLPELAADDDVQLQRLAARTTAEVDAELADVRERLVRLERVETRIAALDVDLADYDHTVYARSVERIDRRTELARLEQDRPELERQHRAAEDALYAASLEVADVDGELHRVEPQRQLLGRAAELTASLRAADDDLRRVRERVAGAAFDAARTRGVFARRKANKVAEQSRRQGNIEERRIAAHRAAVEAELDHIRSAVQVTLADLHRLDQRSADANAVYRLRHSELTGRQQALDALNGRCGWLVDQGIADEWDDEMVAWARARNLPARHEERSRLQDLQRSATRDRPQWENRLRELNKKITKLRRDAEGEIVANARVVATTLARSRAHPAVAREKFDVVLVDEAGAALLAEVLLAVGRATRTAVLLGDFLQLGPVTGDIEKIDHAGVRKWVKPDVFTHCGILAPADVGANAGAVALLRQFRFGPNLRQLANDVIYGVLEDGTSKPDTEIVIVDVSGLPDLGVVHRSSTYAGWWPVGALVARALAQHHVTDGDVGVVTTFKQQAEATLAAVRDVGPDFVVPVGTAHSFQGREFDTVVFDLVEDGQGWISKASTNRGDFEYNAVRLFGVAITRARHRLYLIVNSRVAVKHAVGNSPLGAVRRLAQAGRIQWVRAGALLGMADEHDYKPVSSVEAELHDVLRGLVDVTDIEDEFAFKETLANSLSKARRSVWMWSPWVGKHSKRFMPLIADAVARGVDVRVFTREDKDFIQSKDTNQLWIQALKDTGARIIRARLEHKKIVVIDEQVVLIGSLNSLSHGVSREVMLTCRGSAFAKRLLAELRAAEFVDPLVCTRCRAEMELHRSGDRKRGTPYFWRCSLCGNDVPVPAARA</sequence>
<dbReference type="Proteomes" id="UP000552097">
    <property type="component" value="Unassembled WGS sequence"/>
</dbReference>
<dbReference type="InterPro" id="IPR045055">
    <property type="entry name" value="DNA2/NAM7-like"/>
</dbReference>
<dbReference type="RefSeq" id="WP_184928564.1">
    <property type="nucleotide sequence ID" value="NZ_JACHMO010000001.1"/>
</dbReference>
<dbReference type="GO" id="GO:0004386">
    <property type="term" value="F:helicase activity"/>
    <property type="evidence" value="ECO:0007669"/>
    <property type="project" value="InterPro"/>
</dbReference>
<keyword evidence="4" id="KW-1185">Reference proteome</keyword>
<dbReference type="SUPFAM" id="SSF52540">
    <property type="entry name" value="P-loop containing nucleoside triphosphate hydrolases"/>
    <property type="match status" value="1"/>
</dbReference>
<dbReference type="EMBL" id="JACHMO010000001">
    <property type="protein sequence ID" value="MBB5808692.1"/>
    <property type="molecule type" value="Genomic_DNA"/>
</dbReference>
<dbReference type="AlphaFoldDB" id="A0A7W9M5Y6"/>
<dbReference type="Pfam" id="PF13087">
    <property type="entry name" value="AAA_12"/>
    <property type="match status" value="1"/>
</dbReference>
<dbReference type="Gene3D" id="3.40.50.300">
    <property type="entry name" value="P-loop containing nucleotide triphosphate hydrolases"/>
    <property type="match status" value="3"/>
</dbReference>
<evidence type="ECO:0000256" key="1">
    <source>
        <dbReference type="SAM" id="Coils"/>
    </source>
</evidence>
<dbReference type="InterPro" id="IPR041679">
    <property type="entry name" value="DNA2/NAM7-like_C"/>
</dbReference>
<feature type="domain" description="PLD phosphodiesterase" evidence="2">
    <location>
        <begin position="968"/>
        <end position="990"/>
    </location>
</feature>
<dbReference type="PROSITE" id="PS50035">
    <property type="entry name" value="PLD"/>
    <property type="match status" value="1"/>
</dbReference>
<feature type="coiled-coil region" evidence="1">
    <location>
        <begin position="518"/>
        <end position="545"/>
    </location>
</feature>
<comment type="caution">
    <text evidence="3">The sequence shown here is derived from an EMBL/GenBank/DDBJ whole genome shotgun (WGS) entry which is preliminary data.</text>
</comment>
<proteinExistence type="predicted"/>
<accession>A0A7W9M5Y6</accession>
<dbReference type="Pfam" id="PF13091">
    <property type="entry name" value="PLDc_2"/>
    <property type="match status" value="1"/>
</dbReference>
<gene>
    <name evidence="3" type="ORF">F4560_008460</name>
</gene>
<reference evidence="3 4" key="1">
    <citation type="submission" date="2020-08" db="EMBL/GenBank/DDBJ databases">
        <title>Sequencing the genomes of 1000 actinobacteria strains.</title>
        <authorList>
            <person name="Klenk H.-P."/>
        </authorList>
    </citation>
    <scope>NUCLEOTIDE SEQUENCE [LARGE SCALE GENOMIC DNA]</scope>
    <source>
        <strain evidence="3 4">DSM 45486</strain>
    </source>
</reference>
<name>A0A7W9M5Y6_9PSEU</name>
<protein>
    <submittedName>
        <fullName evidence="3">Nucleoside-triphosphatase THEP1</fullName>
    </submittedName>
</protein>